<keyword evidence="10" id="KW-0472">Membrane</keyword>
<dbReference type="KEGG" id="lfa:LFA_0194"/>
<dbReference type="InterPro" id="IPR001650">
    <property type="entry name" value="Helicase_C-like"/>
</dbReference>
<evidence type="ECO:0000256" key="5">
    <source>
        <dbReference type="ARBA" id="ARBA00022741"/>
    </source>
</evidence>
<dbReference type="InterPro" id="IPR027417">
    <property type="entry name" value="P-loop_NTPase"/>
</dbReference>
<evidence type="ECO:0000259" key="12">
    <source>
        <dbReference type="PROSITE" id="PS51194"/>
    </source>
</evidence>
<evidence type="ECO:0000313" key="14">
    <source>
        <dbReference type="EMBL" id="CEG55673.1"/>
    </source>
</evidence>
<keyword evidence="15" id="KW-1185">Reference proteome</keyword>
<evidence type="ECO:0000256" key="10">
    <source>
        <dbReference type="ARBA" id="ARBA00023136"/>
    </source>
</evidence>
<dbReference type="RefSeq" id="WP_065814351.1">
    <property type="nucleotide sequence ID" value="NZ_LN614827.1"/>
</dbReference>
<dbReference type="PANTHER" id="PTHR30612:SF0">
    <property type="entry name" value="CHLOROPLAST PROTEIN-TRANSPORTING ATPASE"/>
    <property type="match status" value="1"/>
</dbReference>
<feature type="domain" description="SecA family profile" evidence="13">
    <location>
        <begin position="1333"/>
        <end position="1965"/>
    </location>
</feature>
<reference evidence="15" key="1">
    <citation type="submission" date="2014-09" db="EMBL/GenBank/DDBJ databases">
        <authorList>
            <person name="Gomez-Valero L."/>
        </authorList>
    </citation>
    <scope>NUCLEOTIDE SEQUENCE [LARGE SCALE GENOMIC DNA]</scope>
    <source>
        <strain evidence="15">ATCC700992</strain>
    </source>
</reference>
<evidence type="ECO:0000256" key="3">
    <source>
        <dbReference type="ARBA" id="ARBA00022490"/>
    </source>
</evidence>
<dbReference type="InterPro" id="IPR014018">
    <property type="entry name" value="SecA_motor_DEAD"/>
</dbReference>
<organism evidence="14 15">
    <name type="scientific">Legionella fallonii LLAP-10</name>
    <dbReference type="NCBI Taxonomy" id="1212491"/>
    <lineage>
        <taxon>Bacteria</taxon>
        <taxon>Pseudomonadati</taxon>
        <taxon>Pseudomonadota</taxon>
        <taxon>Gammaproteobacteria</taxon>
        <taxon>Legionellales</taxon>
        <taxon>Legionellaceae</taxon>
        <taxon>Legionella</taxon>
    </lineage>
</organism>
<dbReference type="InterPro" id="IPR044722">
    <property type="entry name" value="SecA_SF2_C"/>
</dbReference>
<dbReference type="GO" id="GO:0006605">
    <property type="term" value="P:protein targeting"/>
    <property type="evidence" value="ECO:0007669"/>
    <property type="project" value="InterPro"/>
</dbReference>
<proteinExistence type="predicted"/>
<gene>
    <name evidence="14" type="ORF">LFA_0194</name>
</gene>
<dbReference type="Proteomes" id="UP000032430">
    <property type="component" value="Chromosome I"/>
</dbReference>
<feature type="region of interest" description="Disordered" evidence="11">
    <location>
        <begin position="2255"/>
        <end position="2301"/>
    </location>
</feature>
<feature type="compositionally biased region" description="Polar residues" evidence="11">
    <location>
        <begin position="2291"/>
        <end position="2301"/>
    </location>
</feature>
<keyword evidence="1" id="KW-0813">Transport</keyword>
<dbReference type="PROSITE" id="PS51196">
    <property type="entry name" value="SECA_MOTOR_DEAD"/>
    <property type="match status" value="1"/>
</dbReference>
<sequence length="2301" mass="263219">MLNNPEVESLISDDAINARKNAATNPTDVGLLLQNLGTDEVTIELGALTAAEISSRTNEIKQALLSLIHSPTKRLIIHGDAMTEDQARFILNYLQEPESALFAVEITLPAHLEQNKIQLELDNLISNHSLEKNKKQITGALPSAELDPQIIQEAPKGRIRPKKVKPKIEITLYEESTHESPKAEETVVKTKTPPPTLVEPPKLERSPMAARIINELLSQDIFKAEKNIWEQITNRSDAQVFRKTFPKARTARTEDHPIYYLVRNNEALKNKLNHWTETLKLGIEQYDALLDVVGQYGPEGLECLFKTWEYDSDPYKTAAFQESHALLLKYMPSYLPVIQDSAFNETISKIANLNAEKRSWWVALIKNHVDITKGYSDLPYLFKVFTEATVAIEEMGLPFYNINTIQYKKNLPTTLSHMIALLQKCPPQDREVQWKCISNVDVSEQADVHFIIPEMKLGEQHPDLAEMKTIIERTPESAPERIKPAFYRFLAQQKQHLPLKQYEQILNEILSNTVLTNQNKLRMVYVLAKATSTDKDTPLDVENVYKEWNIFQVRTLELAYMERIKANRSGLARFALTQGIESEGGYPEVRNTILKPIMDMPLVPPMSYLNKLLTLSEYQFLSPALSLLDMKSVQKDMLVKMDKAAALYGDYPDAMSKAIRLIKTETVKANAQGQFFPETKDVTLLEQFVSSSTTLIDKKHNTLSKEEHNPRQVLLPLLTTFHLEYESKDKLEQLIERYKERVTGIKKPNYKDIIQDLLPYGLSLLQLIKDRAQPNRLDLNTLDKIQNELLDILCTPQPVSKKQIREWLHQRYGKHFDGNILLDIKDEVNFDVLFDSLDCHHKETRRAIETLASYFDEDEEKGYHTQLVTDLVALTNQLIPEQNAKFFEYCLDALKTDGILSRNKQDRPPTYIQQFRTLVQTLTSNKNIAALEQYLIIARERALHGGTDRNNLAKCDYLINILFPALLSKNIERKEAFNFAANLVCQSPLQALQSAHEQVSFAATIDPTSSELNDLEKQIQHFNTDDKTLHGLLEIRNKIEALIALAPNDTNYFKQCRKIRDLIDKINSAAEERTAEHNSRNLLVKAWRFVTNFGSYSPSIMKDEFSSLDSEGLSTLAADTQNDVKQLRLKMNTRFQDVVTHLHDKKEELISKYGNITIRANDFIAKALSLSPNDISKNHNEICQLIDDLILLDDQNLVLSLMYHYVGGLPGRGVKDLVALFNTPDYQSLNNTIKKDFINAVISQMNNNVKCGKEEINAFLSFICANKEQQVVIDCLHDFYQQAPYPPLEKFMSWTQNSTNREDLNRTYEQFDKNPCALPNGHDGREKENGFKLGEAKRIVAKMPEVQEIFTQEYLLDIESQSEKAKTLSTESILQQLKDYKNTSHANHIELVMLAAELLHRCKGRTPEFVGDVQIPGRSFELNTTQIMAILSMLETGRKVTAEIGTGEGKTRILMLINACQFLKGNTVDFLTSNLALAERDYLESLPFFKSLGAEVNFITASSKIEDYKIGGINVSDPANLFLFRKKGHMQNKANQVIDPNKEKRTLTLDEADVTFFDVSNTKYNFASKTPKINIKLVPFFPLLMEFFAQGETEKTYLENKKRCTEQLLDFIEARNPDLFNIVKTFKVEQLEKWQDAAYSARHLEYNIDYSVVSEATISTDLGSKKVAAAMCLIGGRVNENARFSEGVHACLHAELNRLMKAPDSEVINPYLKEILEKCKSKGRQFDIAPERQIASTTSANTMLKDYDRGNLMAVTGTVGTELEQREAKTYFKTKFIYVPRHKGLHRYDRPIIICNNDKNCIDTFVTSILEARAKNEPTLIICKDDNQSRELYDALQRRLESNKDKNGLPKITRIHAATDYEDGISEAEYIKNEAGKPGQVTISTEMQGRGVDIIPGPAGLRVLHAYLPKDERDYIQGVGRSGRFGQIGTTQMILTVDSLKQDFGIDYLNTDFYLNPEAFIRRLQIFSTITKKLHRLFYKGFDDLLGAYTKKYEKLLLEDEESAESWSQFLEQISLSQENAQQAIEAQIQQKEPNISEIEEKLAEHCQKATELWNKFTESLPEAKRALLGNNQPPEMKKPKELEAWLKTMKELQEKNMHQVEVIEKRTVKIHERYNAANDGRVSILKYPAAFIPNLTAWWKGQGKLFPNLQSWWKGDLGFRDMFAFSRNFQAWWRGEGILFPNLQAWLSGNLSFRNMISQWPIFRYFITPVEETHEVKITIPSTYAYFYKHPEFIDEEEAENDALVDPKLIAEESSEKDSLVDREPKHHQSLFANTDKVKAGTDENRSEIENLNDTSAPQK</sequence>
<evidence type="ECO:0000256" key="1">
    <source>
        <dbReference type="ARBA" id="ARBA00022448"/>
    </source>
</evidence>
<keyword evidence="6" id="KW-0067">ATP-binding</keyword>
<dbReference type="PROSITE" id="PS51194">
    <property type="entry name" value="HELICASE_CTER"/>
    <property type="match status" value="1"/>
</dbReference>
<keyword evidence="8" id="KW-1278">Translocase</keyword>
<dbReference type="OrthoDB" id="5630235at2"/>
<keyword evidence="5" id="KW-0547">Nucleotide-binding</keyword>
<keyword evidence="3" id="KW-0963">Cytoplasm</keyword>
<keyword evidence="9" id="KW-0811">Translocation</keyword>
<dbReference type="HOGENOM" id="CLU_230824_0_0_6"/>
<dbReference type="GO" id="GO:0006886">
    <property type="term" value="P:intracellular protein transport"/>
    <property type="evidence" value="ECO:0007669"/>
    <property type="project" value="InterPro"/>
</dbReference>
<protein>
    <submittedName>
        <fullName evidence="14">SecA domain-containing protein</fullName>
    </submittedName>
</protein>
<dbReference type="GO" id="GO:0016020">
    <property type="term" value="C:membrane"/>
    <property type="evidence" value="ECO:0007669"/>
    <property type="project" value="InterPro"/>
</dbReference>
<keyword evidence="2" id="KW-1003">Cell membrane</keyword>
<evidence type="ECO:0000256" key="8">
    <source>
        <dbReference type="ARBA" id="ARBA00022967"/>
    </source>
</evidence>
<dbReference type="GO" id="GO:0017038">
    <property type="term" value="P:protein import"/>
    <property type="evidence" value="ECO:0007669"/>
    <property type="project" value="InterPro"/>
</dbReference>
<dbReference type="Pfam" id="PF07517">
    <property type="entry name" value="SecA_DEAD"/>
    <property type="match status" value="1"/>
</dbReference>
<accession>A0A098FZL2</accession>
<dbReference type="InterPro" id="IPR011115">
    <property type="entry name" value="SecA_DEAD"/>
</dbReference>
<evidence type="ECO:0000256" key="2">
    <source>
        <dbReference type="ARBA" id="ARBA00022475"/>
    </source>
</evidence>
<dbReference type="GO" id="GO:0005524">
    <property type="term" value="F:ATP binding"/>
    <property type="evidence" value="ECO:0007669"/>
    <property type="project" value="UniProtKB-KW"/>
</dbReference>
<evidence type="ECO:0000256" key="9">
    <source>
        <dbReference type="ARBA" id="ARBA00023010"/>
    </source>
</evidence>
<evidence type="ECO:0000256" key="4">
    <source>
        <dbReference type="ARBA" id="ARBA00022519"/>
    </source>
</evidence>
<evidence type="ECO:0000259" key="13">
    <source>
        <dbReference type="PROSITE" id="PS51196"/>
    </source>
</evidence>
<feature type="compositionally biased region" description="Basic and acidic residues" evidence="11">
    <location>
        <begin position="175"/>
        <end position="188"/>
    </location>
</feature>
<name>A0A098FZL2_9GAMM</name>
<dbReference type="Gene3D" id="3.40.50.300">
    <property type="entry name" value="P-loop containing nucleotide triphosphate hydrolases"/>
    <property type="match status" value="2"/>
</dbReference>
<evidence type="ECO:0000256" key="11">
    <source>
        <dbReference type="SAM" id="MobiDB-lite"/>
    </source>
</evidence>
<feature type="region of interest" description="Disordered" evidence="11">
    <location>
        <begin position="175"/>
        <end position="202"/>
    </location>
</feature>
<dbReference type="PANTHER" id="PTHR30612">
    <property type="entry name" value="SECA INNER MEMBRANE COMPONENT OF SEC PROTEIN SECRETION SYSTEM"/>
    <property type="match status" value="1"/>
</dbReference>
<feature type="compositionally biased region" description="Basic and acidic residues" evidence="11">
    <location>
        <begin position="2255"/>
        <end position="2268"/>
    </location>
</feature>
<evidence type="ECO:0000256" key="7">
    <source>
        <dbReference type="ARBA" id="ARBA00022927"/>
    </source>
</evidence>
<keyword evidence="7" id="KW-0653">Protein transport</keyword>
<feature type="compositionally biased region" description="Basic and acidic residues" evidence="11">
    <location>
        <begin position="2277"/>
        <end position="2290"/>
    </location>
</feature>
<keyword evidence="4" id="KW-0997">Cell inner membrane</keyword>
<dbReference type="Pfam" id="PF21090">
    <property type="entry name" value="P-loop_SecA"/>
    <property type="match status" value="1"/>
</dbReference>
<evidence type="ECO:0000256" key="6">
    <source>
        <dbReference type="ARBA" id="ARBA00022840"/>
    </source>
</evidence>
<dbReference type="SUPFAM" id="SSF52540">
    <property type="entry name" value="P-loop containing nucleoside triphosphate hydrolases"/>
    <property type="match status" value="2"/>
</dbReference>
<dbReference type="InterPro" id="IPR000185">
    <property type="entry name" value="SecA"/>
</dbReference>
<dbReference type="STRING" id="1212491.LFA_0194"/>
<evidence type="ECO:0000313" key="15">
    <source>
        <dbReference type="Proteomes" id="UP000032430"/>
    </source>
</evidence>
<feature type="domain" description="Helicase C-terminal" evidence="12">
    <location>
        <begin position="1801"/>
        <end position="1986"/>
    </location>
</feature>
<dbReference type="EMBL" id="LN614827">
    <property type="protein sequence ID" value="CEG55673.1"/>
    <property type="molecule type" value="Genomic_DNA"/>
</dbReference>